<dbReference type="InterPro" id="IPR036388">
    <property type="entry name" value="WH-like_DNA-bd_sf"/>
</dbReference>
<accession>A0A2G3E5E7</accession>
<dbReference type="SUPFAM" id="SSF48008">
    <property type="entry name" value="GntR ligand-binding domain-like"/>
    <property type="match status" value="1"/>
</dbReference>
<name>A0A2G3E5E7_9FIRM</name>
<dbReference type="Proteomes" id="UP000224563">
    <property type="component" value="Unassembled WGS sequence"/>
</dbReference>
<keyword evidence="2" id="KW-0238">DNA-binding</keyword>
<proteinExistence type="predicted"/>
<dbReference type="InterPro" id="IPR036390">
    <property type="entry name" value="WH_DNA-bd_sf"/>
</dbReference>
<evidence type="ECO:0000256" key="3">
    <source>
        <dbReference type="ARBA" id="ARBA00023163"/>
    </source>
</evidence>
<dbReference type="InterPro" id="IPR008920">
    <property type="entry name" value="TF_FadR/GntR_C"/>
</dbReference>
<reference evidence="5 6" key="2">
    <citation type="submission" date="2017-10" db="EMBL/GenBank/DDBJ databases">
        <authorList>
            <person name="Banno H."/>
            <person name="Chua N.-H."/>
        </authorList>
    </citation>
    <scope>NUCLEOTIDE SEQUENCE [LARGE SCALE GENOMIC DNA]</scope>
    <source>
        <strain evidence="5 6">JK623</strain>
    </source>
</reference>
<sequence length="226" mass="26478">MGNVLTKSFVTSDDIYWDICNKIENLEYMPGDRLSENELASRYGVSRHIVRGALAALKNRRLVEVYPQRGTFVSLIDTEYISDILYMRESVEQEAICRIIESGDVESIVKHMRSAIEAQKKLKEGADFSQKFYELDNLFHEVLFDAVGRPHVMELIADPYIHIRRWRNYEVRTPERIREIMLEHEEIADAIEQKDRDKARVALHKHLDTATRYSKPLKEVEAQYFA</sequence>
<keyword evidence="6" id="KW-1185">Reference proteome</keyword>
<dbReference type="Pfam" id="PF00392">
    <property type="entry name" value="GntR"/>
    <property type="match status" value="1"/>
</dbReference>
<dbReference type="EMBL" id="PDYG01000008">
    <property type="protein sequence ID" value="PHU38474.1"/>
    <property type="molecule type" value="Genomic_DNA"/>
</dbReference>
<dbReference type="Pfam" id="PF07729">
    <property type="entry name" value="FCD"/>
    <property type="match status" value="1"/>
</dbReference>
<dbReference type="PANTHER" id="PTHR43537:SF45">
    <property type="entry name" value="GNTR FAMILY REGULATORY PROTEIN"/>
    <property type="match status" value="1"/>
</dbReference>
<reference evidence="5 6" key="1">
    <citation type="submission" date="2017-10" db="EMBL/GenBank/DDBJ databases">
        <title>Resolving the taxonomy of Roseburia spp., Eubacterium rectale and Agathobacter spp. through phylogenomic analysis.</title>
        <authorList>
            <person name="Sheridan P.O."/>
            <person name="Walker A.W."/>
            <person name="Duncan S.H."/>
            <person name="Scott K.P."/>
            <person name="Toole P.W.O."/>
            <person name="Luis P."/>
            <person name="Flint H.J."/>
        </authorList>
    </citation>
    <scope>NUCLEOTIDE SEQUENCE [LARGE SCALE GENOMIC DNA]</scope>
    <source>
        <strain evidence="5 6">JK623</strain>
    </source>
</reference>
<dbReference type="GO" id="GO:0003677">
    <property type="term" value="F:DNA binding"/>
    <property type="evidence" value="ECO:0007669"/>
    <property type="project" value="UniProtKB-KW"/>
</dbReference>
<keyword evidence="1" id="KW-0805">Transcription regulation</keyword>
<comment type="caution">
    <text evidence="5">The sequence shown here is derived from an EMBL/GenBank/DDBJ whole genome shotgun (WGS) entry which is preliminary data.</text>
</comment>
<dbReference type="SMART" id="SM00345">
    <property type="entry name" value="HTH_GNTR"/>
    <property type="match status" value="1"/>
</dbReference>
<evidence type="ECO:0000259" key="4">
    <source>
        <dbReference type="PROSITE" id="PS50949"/>
    </source>
</evidence>
<evidence type="ECO:0000256" key="2">
    <source>
        <dbReference type="ARBA" id="ARBA00023125"/>
    </source>
</evidence>
<organism evidence="5 6">
    <name type="scientific">Agathobacter ruminis</name>
    <dbReference type="NCBI Taxonomy" id="1712665"/>
    <lineage>
        <taxon>Bacteria</taxon>
        <taxon>Bacillati</taxon>
        <taxon>Bacillota</taxon>
        <taxon>Clostridia</taxon>
        <taxon>Lachnospirales</taxon>
        <taxon>Lachnospiraceae</taxon>
        <taxon>Agathobacter</taxon>
    </lineage>
</organism>
<dbReference type="RefSeq" id="WP_099385549.1">
    <property type="nucleotide sequence ID" value="NZ_JANSWH010000051.1"/>
</dbReference>
<evidence type="ECO:0000313" key="6">
    <source>
        <dbReference type="Proteomes" id="UP000224563"/>
    </source>
</evidence>
<keyword evidence="3" id="KW-0804">Transcription</keyword>
<dbReference type="CDD" id="cd07377">
    <property type="entry name" value="WHTH_GntR"/>
    <property type="match status" value="1"/>
</dbReference>
<feature type="domain" description="HTH gntR-type" evidence="4">
    <location>
        <begin position="9"/>
        <end position="76"/>
    </location>
</feature>
<evidence type="ECO:0000313" key="5">
    <source>
        <dbReference type="EMBL" id="PHU38474.1"/>
    </source>
</evidence>
<dbReference type="InterPro" id="IPR011711">
    <property type="entry name" value="GntR_C"/>
</dbReference>
<dbReference type="Gene3D" id="1.10.10.10">
    <property type="entry name" value="Winged helix-like DNA-binding domain superfamily/Winged helix DNA-binding domain"/>
    <property type="match status" value="1"/>
</dbReference>
<dbReference type="SUPFAM" id="SSF46785">
    <property type="entry name" value="Winged helix' DNA-binding domain"/>
    <property type="match status" value="1"/>
</dbReference>
<dbReference type="PROSITE" id="PS50949">
    <property type="entry name" value="HTH_GNTR"/>
    <property type="match status" value="1"/>
</dbReference>
<protein>
    <recommendedName>
        <fullName evidence="4">HTH gntR-type domain-containing protein</fullName>
    </recommendedName>
</protein>
<gene>
    <name evidence="5" type="ORF">CSX02_02755</name>
</gene>
<dbReference type="PANTHER" id="PTHR43537">
    <property type="entry name" value="TRANSCRIPTIONAL REGULATOR, GNTR FAMILY"/>
    <property type="match status" value="1"/>
</dbReference>
<dbReference type="GO" id="GO:0003700">
    <property type="term" value="F:DNA-binding transcription factor activity"/>
    <property type="evidence" value="ECO:0007669"/>
    <property type="project" value="InterPro"/>
</dbReference>
<dbReference type="Gene3D" id="1.20.120.530">
    <property type="entry name" value="GntR ligand-binding domain-like"/>
    <property type="match status" value="1"/>
</dbReference>
<evidence type="ECO:0000256" key="1">
    <source>
        <dbReference type="ARBA" id="ARBA00023015"/>
    </source>
</evidence>
<dbReference type="AlphaFoldDB" id="A0A2G3E5E7"/>
<dbReference type="InterPro" id="IPR000524">
    <property type="entry name" value="Tscrpt_reg_HTH_GntR"/>
</dbReference>
<dbReference type="SMART" id="SM00895">
    <property type="entry name" value="FCD"/>
    <property type="match status" value="1"/>
</dbReference>